<dbReference type="RefSeq" id="WP_092681877.1">
    <property type="nucleotide sequence ID" value="NZ_FNMZ01000003.1"/>
</dbReference>
<sequence length="255" mass="26862">MTTAPSPADPADAADAPFATPEALRAAILACPEAVLDDAEVARALLQAQGQRAPEGARNIVDLRGALVDRLENRLGQLEETHRSVVSAAYDNQAVTVMMHRAALAVLEPEDFGHLCEALGRHVPAILGVESLRIAVEGEESPDQPAPPAPFVRLLHGGVASYMFRHLGQGAEEDGPERAVVLRAAGPEAGEVFGAEGERIGSEALVRLEFGAGRPPGLIAFGSLDPDRFGPDQAGDLLEFFGGVVAHAVRRWLPV</sequence>
<gene>
    <name evidence="1" type="ORF">SAMN05444336_103442</name>
</gene>
<accession>A0A1H2ZBD1</accession>
<dbReference type="Gene3D" id="3.30.450.40">
    <property type="match status" value="1"/>
</dbReference>
<reference evidence="1 2" key="1">
    <citation type="submission" date="2016-10" db="EMBL/GenBank/DDBJ databases">
        <authorList>
            <person name="de Groot N.N."/>
        </authorList>
    </citation>
    <scope>NUCLEOTIDE SEQUENCE [LARGE SCALE GENOMIC DNA]</scope>
    <source>
        <strain evidence="1 2">DSM 17890</strain>
    </source>
</reference>
<dbReference type="OrthoDB" id="7200179at2"/>
<keyword evidence="2" id="KW-1185">Reference proteome</keyword>
<dbReference type="Proteomes" id="UP000199118">
    <property type="component" value="Unassembled WGS sequence"/>
</dbReference>
<proteinExistence type="predicted"/>
<dbReference type="EMBL" id="FNMZ01000003">
    <property type="protein sequence ID" value="SDX14813.1"/>
    <property type="molecule type" value="Genomic_DNA"/>
</dbReference>
<evidence type="ECO:0000313" key="1">
    <source>
        <dbReference type="EMBL" id="SDX14813.1"/>
    </source>
</evidence>
<dbReference type="Pfam" id="PF04340">
    <property type="entry name" value="DUF484"/>
    <property type="match status" value="1"/>
</dbReference>
<evidence type="ECO:0008006" key="3">
    <source>
        <dbReference type="Google" id="ProtNLM"/>
    </source>
</evidence>
<dbReference type="InterPro" id="IPR007435">
    <property type="entry name" value="DUF484"/>
</dbReference>
<dbReference type="AlphaFoldDB" id="A0A1H2ZBD1"/>
<name>A0A1H2ZBD1_9RHOB</name>
<dbReference type="InterPro" id="IPR029016">
    <property type="entry name" value="GAF-like_dom_sf"/>
</dbReference>
<evidence type="ECO:0000313" key="2">
    <source>
        <dbReference type="Proteomes" id="UP000199118"/>
    </source>
</evidence>
<protein>
    <recommendedName>
        <fullName evidence="3">Recombinase XerC</fullName>
    </recommendedName>
</protein>
<organism evidence="1 2">
    <name type="scientific">Albimonas donghaensis</name>
    <dbReference type="NCBI Taxonomy" id="356660"/>
    <lineage>
        <taxon>Bacteria</taxon>
        <taxon>Pseudomonadati</taxon>
        <taxon>Pseudomonadota</taxon>
        <taxon>Alphaproteobacteria</taxon>
        <taxon>Rhodobacterales</taxon>
        <taxon>Paracoccaceae</taxon>
        <taxon>Albimonas</taxon>
    </lineage>
</organism>
<dbReference type="STRING" id="356660.SAMN05444336_103442"/>